<evidence type="ECO:0000256" key="2">
    <source>
        <dbReference type="ARBA" id="ARBA00022448"/>
    </source>
</evidence>
<dbReference type="PATRIC" id="fig|61435.5.peg.1674"/>
<evidence type="ECO:0000313" key="10">
    <source>
        <dbReference type="EMBL" id="KSV16114.1"/>
    </source>
</evidence>
<dbReference type="AlphaFoldDB" id="A0A0V8LX79"/>
<keyword evidence="6 9" id="KW-1133">Transmembrane helix</keyword>
<feature type="transmembrane region" description="Helical" evidence="9">
    <location>
        <begin position="61"/>
        <end position="79"/>
    </location>
</feature>
<evidence type="ECO:0000256" key="4">
    <source>
        <dbReference type="ARBA" id="ARBA00022692"/>
    </source>
</evidence>
<feature type="transmembrane region" description="Helical" evidence="9">
    <location>
        <begin position="141"/>
        <end position="159"/>
    </location>
</feature>
<dbReference type="InterPro" id="IPR001851">
    <property type="entry name" value="ABC_transp_permease"/>
</dbReference>
<dbReference type="GO" id="GO:0022857">
    <property type="term" value="F:transmembrane transporter activity"/>
    <property type="evidence" value="ECO:0007669"/>
    <property type="project" value="InterPro"/>
</dbReference>
<evidence type="ECO:0000256" key="6">
    <source>
        <dbReference type="ARBA" id="ARBA00022989"/>
    </source>
</evidence>
<dbReference type="InterPro" id="IPR052157">
    <property type="entry name" value="BCAA_transport_permease"/>
</dbReference>
<feature type="transmembrane region" description="Helical" evidence="9">
    <location>
        <begin position="193"/>
        <end position="218"/>
    </location>
</feature>
<accession>A0A0V8LX79</accession>
<dbReference type="eggNOG" id="COG0559">
    <property type="taxonomic scope" value="Bacteria"/>
</dbReference>
<comment type="caution">
    <text evidence="10">The sequence shown here is derived from an EMBL/GenBank/DDBJ whole genome shotgun (WGS) entry which is preliminary data.</text>
</comment>
<feature type="transmembrane region" description="Helical" evidence="9">
    <location>
        <begin position="225"/>
        <end position="248"/>
    </location>
</feature>
<dbReference type="GO" id="GO:0006865">
    <property type="term" value="P:amino acid transport"/>
    <property type="evidence" value="ECO:0007669"/>
    <property type="project" value="UniProtKB-KW"/>
</dbReference>
<protein>
    <submittedName>
        <fullName evidence="10">ABC transporter permease</fullName>
    </submittedName>
</protein>
<gene>
    <name evidence="10" type="ORF">DA01_08510</name>
</gene>
<keyword evidence="7 9" id="KW-0472">Membrane</keyword>
<evidence type="ECO:0000256" key="3">
    <source>
        <dbReference type="ARBA" id="ARBA00022475"/>
    </source>
</evidence>
<evidence type="ECO:0000256" key="7">
    <source>
        <dbReference type="ARBA" id="ARBA00023136"/>
    </source>
</evidence>
<keyword evidence="3" id="KW-1003">Cell membrane</keyword>
<dbReference type="PANTHER" id="PTHR11795">
    <property type="entry name" value="BRANCHED-CHAIN AMINO ACID TRANSPORT SYSTEM PERMEASE PROTEIN LIVH"/>
    <property type="match status" value="1"/>
</dbReference>
<feature type="transmembrane region" description="Helical" evidence="9">
    <location>
        <begin position="7"/>
        <end position="29"/>
    </location>
</feature>
<reference evidence="10 11" key="1">
    <citation type="journal article" date="2015" name="Sci. Rep.">
        <title>A comparative genomics and reductive dehalogenase gene transcription study of two chloroethene-respiring bacteria, Dehalococcoides mccartyi strains MB and 11a.</title>
        <authorList>
            <person name="Low A."/>
            <person name="Shen Z."/>
            <person name="Cheng D."/>
            <person name="Rogers M.J."/>
            <person name="Lee P.K."/>
            <person name="He J."/>
        </authorList>
    </citation>
    <scope>NUCLEOTIDE SEQUENCE [LARGE SCALE GENOMIC DNA]</scope>
    <source>
        <strain evidence="10 11">MB</strain>
    </source>
</reference>
<dbReference type="Proteomes" id="UP000053577">
    <property type="component" value="Unassembled WGS sequence"/>
</dbReference>
<dbReference type="PANTHER" id="PTHR11795:SF451">
    <property type="entry name" value="ABC TRANSPORTER PERMEASE PROTEIN"/>
    <property type="match status" value="1"/>
</dbReference>
<dbReference type="RefSeq" id="WP_010936649.1">
    <property type="nucleotide sequence ID" value="NZ_CP013074.1"/>
</dbReference>
<evidence type="ECO:0000256" key="8">
    <source>
        <dbReference type="ARBA" id="ARBA00037998"/>
    </source>
</evidence>
<keyword evidence="2" id="KW-0813">Transport</keyword>
<evidence type="ECO:0000256" key="5">
    <source>
        <dbReference type="ARBA" id="ARBA00022970"/>
    </source>
</evidence>
<organism evidence="10 11">
    <name type="scientific">Dehalococcoides mccartyi</name>
    <dbReference type="NCBI Taxonomy" id="61435"/>
    <lineage>
        <taxon>Bacteria</taxon>
        <taxon>Bacillati</taxon>
        <taxon>Chloroflexota</taxon>
        <taxon>Dehalococcoidia</taxon>
        <taxon>Dehalococcoidales</taxon>
        <taxon>Dehalococcoidaceae</taxon>
        <taxon>Dehalococcoides</taxon>
    </lineage>
</organism>
<dbReference type="GO" id="GO:0005886">
    <property type="term" value="C:plasma membrane"/>
    <property type="evidence" value="ECO:0007669"/>
    <property type="project" value="UniProtKB-SubCell"/>
</dbReference>
<dbReference type="GeneID" id="3229727"/>
<evidence type="ECO:0000313" key="11">
    <source>
        <dbReference type="Proteomes" id="UP000053577"/>
    </source>
</evidence>
<comment type="similarity">
    <text evidence="8">Belongs to the binding-protein-dependent transport system permease family. LivHM subfamily.</text>
</comment>
<keyword evidence="5" id="KW-0029">Amino-acid transport</keyword>
<dbReference type="OrthoDB" id="9807115at2"/>
<evidence type="ECO:0000256" key="9">
    <source>
        <dbReference type="SAM" id="Phobius"/>
    </source>
</evidence>
<proteinExistence type="inferred from homology"/>
<evidence type="ECO:0000256" key="1">
    <source>
        <dbReference type="ARBA" id="ARBA00004651"/>
    </source>
</evidence>
<feature type="transmembrane region" description="Helical" evidence="9">
    <location>
        <begin position="91"/>
        <end position="114"/>
    </location>
</feature>
<name>A0A0V8LX79_9CHLR</name>
<dbReference type="Pfam" id="PF02653">
    <property type="entry name" value="BPD_transp_2"/>
    <property type="match status" value="1"/>
</dbReference>
<comment type="subcellular location">
    <subcellularLocation>
        <location evidence="1">Cell membrane</location>
        <topology evidence="1">Multi-pass membrane protein</topology>
    </subcellularLocation>
</comment>
<keyword evidence="4 9" id="KW-0812">Transmembrane</keyword>
<dbReference type="CDD" id="cd06582">
    <property type="entry name" value="TM_PBP1_LivH_like"/>
    <property type="match status" value="1"/>
</dbReference>
<sequence>MADLLQYVITGITVGLVYSLIALGFTLIWKSSSVANLALGQMVLICSWFTYSMLAQVGMPFWLGFICVVLFALALGWLMERIILRPLIGQPILSLVTVTLGVGFFLEGVVSFIWPQSVAALPKIFPETPIHIGSAVISQEYVWAAGISLLLFAMLTLFFKYHKMGVAMRATADDQQAVQACGIPVTRIFSLSWMLAIVLAAVGGVLMSSIGGITLGLVETGIKAFSVVILGGLDSFLGAMIAGPIIGLAENLGGGYLTSLTWPGVKEVIPFIIIIIVMFIKPYGLFGQERIERI</sequence>
<dbReference type="EMBL" id="JGYD01000029">
    <property type="protein sequence ID" value="KSV16114.1"/>
    <property type="molecule type" value="Genomic_DNA"/>
</dbReference>